<dbReference type="GO" id="GO:0030170">
    <property type="term" value="F:pyridoxal phosphate binding"/>
    <property type="evidence" value="ECO:0007669"/>
    <property type="project" value="InterPro"/>
</dbReference>
<dbReference type="InterPro" id="IPR015424">
    <property type="entry name" value="PyrdxlP-dep_Trfase"/>
</dbReference>
<dbReference type="InterPro" id="IPR050087">
    <property type="entry name" value="AON_synthase_class-II"/>
</dbReference>
<keyword evidence="3" id="KW-0812">Transmembrane</keyword>
<keyword evidence="3" id="KW-1133">Transmembrane helix</keyword>
<evidence type="ECO:0000256" key="2">
    <source>
        <dbReference type="ARBA" id="ARBA00022679"/>
    </source>
</evidence>
<dbReference type="InterPro" id="IPR004839">
    <property type="entry name" value="Aminotransferase_I/II_large"/>
</dbReference>
<gene>
    <name evidence="5" type="ORF">HTAM1171_LOCUS3592</name>
</gene>
<name>A0A7S2MFU3_9STRA</name>
<accession>A0A7S2MFU3</accession>
<dbReference type="Gene3D" id="3.90.1150.10">
    <property type="entry name" value="Aspartate Aminotransferase, domain 1"/>
    <property type="match status" value="1"/>
</dbReference>
<dbReference type="Pfam" id="PF00155">
    <property type="entry name" value="Aminotran_1_2"/>
    <property type="match status" value="1"/>
</dbReference>
<dbReference type="InterPro" id="IPR015422">
    <property type="entry name" value="PyrdxlP-dep_Trfase_small"/>
</dbReference>
<keyword evidence="2" id="KW-0808">Transferase</keyword>
<protein>
    <recommendedName>
        <fullName evidence="4">Aminotransferase class I/classII large domain-containing protein</fullName>
    </recommendedName>
</protein>
<dbReference type="SUPFAM" id="SSF53383">
    <property type="entry name" value="PLP-dependent transferases"/>
    <property type="match status" value="1"/>
</dbReference>
<comment type="cofactor">
    <cofactor evidence="1">
        <name>pyridoxal 5'-phosphate</name>
        <dbReference type="ChEBI" id="CHEBI:597326"/>
    </cofactor>
</comment>
<dbReference type="GO" id="GO:0016740">
    <property type="term" value="F:transferase activity"/>
    <property type="evidence" value="ECO:0007669"/>
    <property type="project" value="UniProtKB-KW"/>
</dbReference>
<feature type="domain" description="Aminotransferase class I/classII large" evidence="4">
    <location>
        <begin position="190"/>
        <end position="515"/>
    </location>
</feature>
<dbReference type="AlphaFoldDB" id="A0A7S2MFU3"/>
<reference evidence="5" key="1">
    <citation type="submission" date="2021-01" db="EMBL/GenBank/DDBJ databases">
        <authorList>
            <person name="Corre E."/>
            <person name="Pelletier E."/>
            <person name="Niang G."/>
            <person name="Scheremetjew M."/>
            <person name="Finn R."/>
            <person name="Kale V."/>
            <person name="Holt S."/>
            <person name="Cochrane G."/>
            <person name="Meng A."/>
            <person name="Brown T."/>
            <person name="Cohen L."/>
        </authorList>
    </citation>
    <scope>NUCLEOTIDE SEQUENCE</scope>
    <source>
        <strain evidence="5">CCMP826</strain>
    </source>
</reference>
<proteinExistence type="predicted"/>
<dbReference type="InterPro" id="IPR015421">
    <property type="entry name" value="PyrdxlP-dep_Trfase_major"/>
</dbReference>
<dbReference type="EMBL" id="HBGV01005937">
    <property type="protein sequence ID" value="CAD9480808.1"/>
    <property type="molecule type" value="Transcribed_RNA"/>
</dbReference>
<sequence>MKSLAFWLILTFFAYRMRCLSPLTMGLSLVALFAFFPVPHAFVVRSWVRMLRPRSLAVTELASSNVTDDAPMPLPLLDEDLGTATGWWQQGDLGSVIQKMARTRNAKIRLAAMMYYPQHHAAEEGILRLEPRKCDQDDAPGALRLGDQRMIDLGTLGYLGLTNSERYRRAIVEALDKYGATFCISPQWMRDPFALETTHLVETVFGRPAILAKSCSIATFHFFSSVIKYDPHVAVIIDADAHESLRDQATSLAQVEHSSVMRGMFDYQELEELVTKMKNLSGAKTIWYVADGQVSLTGEQIPVRPLLELQKRHPELWVFCDDAHGAGWSGKGGIGHAPELVLQEADTNAEGFAEEANRWVIATSFSKGFAADGGALILPDQQTKEFVELFSPFSRAMCARLPTADLAMIHEAMKMSLDGTIDHLQAELHERINYLHTAYRRHLKHLMDIPLEISCRPVLHIPLDMELDEVIRLVKELHNRGIFVAPTGPPAAAGLGLRLTVQPTTTHNDIDTFFTTIAELLERSVGKNT</sequence>
<dbReference type="Gene3D" id="3.40.640.10">
    <property type="entry name" value="Type I PLP-dependent aspartate aminotransferase-like (Major domain)"/>
    <property type="match status" value="1"/>
</dbReference>
<keyword evidence="3" id="KW-0472">Membrane</keyword>
<feature type="transmembrane region" description="Helical" evidence="3">
    <location>
        <begin position="26"/>
        <end position="44"/>
    </location>
</feature>
<evidence type="ECO:0000313" key="5">
    <source>
        <dbReference type="EMBL" id="CAD9480808.1"/>
    </source>
</evidence>
<evidence type="ECO:0000256" key="1">
    <source>
        <dbReference type="ARBA" id="ARBA00001933"/>
    </source>
</evidence>
<evidence type="ECO:0000259" key="4">
    <source>
        <dbReference type="Pfam" id="PF00155"/>
    </source>
</evidence>
<evidence type="ECO:0000256" key="3">
    <source>
        <dbReference type="SAM" id="Phobius"/>
    </source>
</evidence>
<organism evidence="5">
    <name type="scientific">Helicotheca tamesis</name>
    <dbReference type="NCBI Taxonomy" id="374047"/>
    <lineage>
        <taxon>Eukaryota</taxon>
        <taxon>Sar</taxon>
        <taxon>Stramenopiles</taxon>
        <taxon>Ochrophyta</taxon>
        <taxon>Bacillariophyta</taxon>
        <taxon>Mediophyceae</taxon>
        <taxon>Lithodesmiophycidae</taxon>
        <taxon>Lithodesmiales</taxon>
        <taxon>Lithodesmiaceae</taxon>
        <taxon>Helicotheca</taxon>
    </lineage>
</organism>
<dbReference type="PANTHER" id="PTHR13693:SF3">
    <property type="entry name" value="LD36009P"/>
    <property type="match status" value="1"/>
</dbReference>
<dbReference type="PANTHER" id="PTHR13693">
    <property type="entry name" value="CLASS II AMINOTRANSFERASE/8-AMINO-7-OXONONANOATE SYNTHASE"/>
    <property type="match status" value="1"/>
</dbReference>